<evidence type="ECO:0000313" key="3">
    <source>
        <dbReference type="Proteomes" id="UP000273001"/>
    </source>
</evidence>
<keyword evidence="2" id="KW-0378">Hydrolase</keyword>
<evidence type="ECO:0000256" key="1">
    <source>
        <dbReference type="SAM" id="Phobius"/>
    </source>
</evidence>
<keyword evidence="3" id="KW-1185">Reference proteome</keyword>
<feature type="transmembrane region" description="Helical" evidence="1">
    <location>
        <begin position="82"/>
        <end position="100"/>
    </location>
</feature>
<accession>A0ABM6Z153</accession>
<proteinExistence type="predicted"/>
<dbReference type="GO" id="GO:0008237">
    <property type="term" value="F:metallopeptidase activity"/>
    <property type="evidence" value="ECO:0007669"/>
    <property type="project" value="UniProtKB-KW"/>
</dbReference>
<reference evidence="2 3" key="1">
    <citation type="submission" date="2018-09" db="EMBL/GenBank/DDBJ databases">
        <authorList>
            <person name="Li J."/>
        </authorList>
    </citation>
    <scope>NUCLEOTIDE SEQUENCE [LARGE SCALE GENOMIC DNA]</scope>
    <source>
        <strain evidence="2 3">2129</strain>
    </source>
</reference>
<dbReference type="Proteomes" id="UP000273001">
    <property type="component" value="Chromosome"/>
</dbReference>
<keyword evidence="2" id="KW-0645">Protease</keyword>
<dbReference type="EMBL" id="CP032514">
    <property type="protein sequence ID" value="AYD89000.1"/>
    <property type="molecule type" value="Genomic_DNA"/>
</dbReference>
<keyword evidence="1" id="KW-1133">Transmembrane helix</keyword>
<protein>
    <submittedName>
        <fullName evidence="2">PrsW family intramembrane metalloprotease</fullName>
    </submittedName>
</protein>
<gene>
    <name evidence="2" type="ORF">D5R93_01110</name>
</gene>
<keyword evidence="1" id="KW-0472">Membrane</keyword>
<name>A0ABM6Z153_9ACTO</name>
<evidence type="ECO:0000313" key="2">
    <source>
        <dbReference type="EMBL" id="AYD89000.1"/>
    </source>
</evidence>
<feature type="transmembrane region" description="Helical" evidence="1">
    <location>
        <begin position="53"/>
        <end position="76"/>
    </location>
</feature>
<organism evidence="2 3">
    <name type="scientific">Actinomyces lilanjuaniae</name>
    <dbReference type="NCBI Taxonomy" id="2321394"/>
    <lineage>
        <taxon>Bacteria</taxon>
        <taxon>Bacillati</taxon>
        <taxon>Actinomycetota</taxon>
        <taxon>Actinomycetes</taxon>
        <taxon>Actinomycetales</taxon>
        <taxon>Actinomycetaceae</taxon>
        <taxon>Actinomyces</taxon>
    </lineage>
</organism>
<feature type="transmembrane region" description="Helical" evidence="1">
    <location>
        <begin position="107"/>
        <end position="127"/>
    </location>
</feature>
<keyword evidence="2" id="KW-0482">Metalloprotease</keyword>
<sequence length="326" mass="35299">MGTAGPSGYGIMPGTHRAAVPEGVAQKEPPEVWERAVAAFQAWMRRRPGLVRALARLTRVIQVVTLVLLVAALLLVPRLAVAMVPAVFMMGCLLVMGLLARTRTVGVRLLSLVLGLSTAWALVVALATREVAQAVGLTVQDDGARIALAAFVEEPGKLVPLLVVALVAPGWVRRLAAVDWGLLGFAAGAGFTAAEDAVRRLAPPTLLEQVVGEQRLEYSLNPWTAGSSPSRSRGCSATCWARSWTRERDRWRWATRCGQWAWPWLWAWGWCCGGPEGRGGGSWRGCCLRRSWRWPWWTTRATTLRSSGWTGLKRAPACQAGSAGCG</sequence>
<keyword evidence="1" id="KW-0812">Transmembrane</keyword>